<evidence type="ECO:0000313" key="3">
    <source>
        <dbReference type="EMBL" id="WGK70375.1"/>
    </source>
</evidence>
<evidence type="ECO:0000256" key="1">
    <source>
        <dbReference type="SAM" id="MobiDB-lite"/>
    </source>
</evidence>
<sequence length="508" mass="57229">MFPFSPAFFFRFASLSLSPYFLVRAVRGPYASGRSGPSSPSGPSIRSGFSKCHKNLRYSFCCSVAALPLLLFTPRLAAGGQLPESAFQNATVQPPAGADRQQPKSGIPGSGLSPNSSPVRVDPRFIIRRSVTDSITEKLDTSVKDGMVYVNSAYYIMGGSQGEYNAKTPGHRVAVPSFWISPYEVYWKLWNDVFRWSLQKGYRFARQGRARRATLLSGLDNPVHHISWFDAIVWCNAYSEVRGLEPVYRYNSTVTNYVVRSSGNRRILESLYIDYDANGYRLPKEAEWELAARGGVAGRGYLFAGSNKEVDVAWYRDNTQGRKYAHSVGILRPNELGLYDMNGNLAEWTNDWYAEDYYYSSPVDNPLGPGSGKFRVVRGGSFRSRPKEDFFTPRGKRIRKRKTWLAVEMRERMRPHWHRRWIGFRPVRNAVFRPVEYLRLPDEAAGPDDVPGAPPAAPGDGPVIPGDLGYQTNDGSPYIYSLDPAYRPDHSAYRDGREDTGVQSEENR</sequence>
<dbReference type="Gene3D" id="3.90.1580.10">
    <property type="entry name" value="paralog of FGE (formylglycine-generating enzyme)"/>
    <property type="match status" value="1"/>
</dbReference>
<dbReference type="InterPro" id="IPR016187">
    <property type="entry name" value="CTDL_fold"/>
</dbReference>
<feature type="region of interest" description="Disordered" evidence="1">
    <location>
        <begin position="91"/>
        <end position="120"/>
    </location>
</feature>
<protein>
    <submittedName>
        <fullName evidence="3">SUMF1/EgtB/PvdO family nonheme iron enzyme</fullName>
    </submittedName>
</protein>
<dbReference type="InterPro" id="IPR005532">
    <property type="entry name" value="SUMF_dom"/>
</dbReference>
<dbReference type="RefSeq" id="WP_326928586.1">
    <property type="nucleotide sequence ID" value="NZ_CP123443.1"/>
</dbReference>
<dbReference type="SUPFAM" id="SSF56436">
    <property type="entry name" value="C-type lectin-like"/>
    <property type="match status" value="1"/>
</dbReference>
<keyword evidence="4" id="KW-1185">Reference proteome</keyword>
<feature type="region of interest" description="Disordered" evidence="1">
    <location>
        <begin position="443"/>
        <end position="508"/>
    </location>
</feature>
<dbReference type="PANTHER" id="PTHR23150">
    <property type="entry name" value="SULFATASE MODIFYING FACTOR 1, 2"/>
    <property type="match status" value="1"/>
</dbReference>
<dbReference type="PANTHER" id="PTHR23150:SF19">
    <property type="entry name" value="FORMYLGLYCINE-GENERATING ENZYME"/>
    <property type="match status" value="1"/>
</dbReference>
<dbReference type="InterPro" id="IPR042095">
    <property type="entry name" value="SUMF_sf"/>
</dbReference>
<accession>A0ABY8ML81</accession>
<proteinExistence type="predicted"/>
<feature type="domain" description="Sulfatase-modifying factor enzyme-like" evidence="2">
    <location>
        <begin position="146"/>
        <end position="386"/>
    </location>
</feature>
<feature type="compositionally biased region" description="Basic and acidic residues" evidence="1">
    <location>
        <begin position="486"/>
        <end position="508"/>
    </location>
</feature>
<dbReference type="InterPro" id="IPR051043">
    <property type="entry name" value="Sulfatase_Mod_Factor_Kinase"/>
</dbReference>
<dbReference type="Pfam" id="PF03781">
    <property type="entry name" value="FGE-sulfatase"/>
    <property type="match status" value="1"/>
</dbReference>
<name>A0ABY8ML81_9SPIO</name>
<dbReference type="EMBL" id="CP123443">
    <property type="protein sequence ID" value="WGK70375.1"/>
    <property type="molecule type" value="Genomic_DNA"/>
</dbReference>
<evidence type="ECO:0000313" key="4">
    <source>
        <dbReference type="Proteomes" id="UP001228690"/>
    </source>
</evidence>
<reference evidence="3 4" key="1">
    <citation type="submission" date="2023-04" db="EMBL/GenBank/DDBJ databases">
        <title>Spirochaete genome identified in red abalone sample constitutes a novel genus.</title>
        <authorList>
            <person name="Sharma S.P."/>
            <person name="Purcell C.M."/>
            <person name="Hyde J.R."/>
            <person name="Severin A.J."/>
        </authorList>
    </citation>
    <scope>NUCLEOTIDE SEQUENCE [LARGE SCALE GENOMIC DNA]</scope>
    <source>
        <strain evidence="3 4">SP-2023</strain>
    </source>
</reference>
<organism evidence="3 4">
    <name type="scientific">Candidatus Haliotispira prima</name>
    <dbReference type="NCBI Taxonomy" id="3034016"/>
    <lineage>
        <taxon>Bacteria</taxon>
        <taxon>Pseudomonadati</taxon>
        <taxon>Spirochaetota</taxon>
        <taxon>Spirochaetia</taxon>
        <taxon>Spirochaetales</taxon>
        <taxon>Spirochaetaceae</taxon>
        <taxon>Candidatus Haliotispira</taxon>
    </lineage>
</organism>
<feature type="compositionally biased region" description="Low complexity" evidence="1">
    <location>
        <begin position="458"/>
        <end position="467"/>
    </location>
</feature>
<dbReference type="Proteomes" id="UP001228690">
    <property type="component" value="Chromosome"/>
</dbReference>
<evidence type="ECO:0000259" key="2">
    <source>
        <dbReference type="Pfam" id="PF03781"/>
    </source>
</evidence>
<gene>
    <name evidence="3" type="ORF">P0082_05805</name>
</gene>